<reference evidence="2" key="1">
    <citation type="submission" date="2022-11" db="EMBL/GenBank/DDBJ databases">
        <title>Centuries of genome instability and evolution in soft-shell clam transmissible cancer (bioRxiv).</title>
        <authorList>
            <person name="Hart S.F.M."/>
            <person name="Yonemitsu M.A."/>
            <person name="Giersch R.M."/>
            <person name="Beal B.F."/>
            <person name="Arriagada G."/>
            <person name="Davis B.W."/>
            <person name="Ostrander E.A."/>
            <person name="Goff S.P."/>
            <person name="Metzger M.J."/>
        </authorList>
    </citation>
    <scope>NUCLEOTIDE SEQUENCE</scope>
    <source>
        <strain evidence="2">MELC-2E11</strain>
        <tissue evidence="2">Siphon/mantle</tissue>
    </source>
</reference>
<gene>
    <name evidence="2" type="ORF">MAR_037351</name>
</gene>
<dbReference type="Proteomes" id="UP001164746">
    <property type="component" value="Chromosome 13"/>
</dbReference>
<sequence length="136" mass="15790">MTVATSGEGRFFTSNLIQAFVYLGRNKKYVNEASFSFNTVISCIFDITCVFDAIVHNVLLENTPENLSCCRYLFGNFVYHKIVTYIIFLMVMERNKYFIAIPLCFTVVMCKPLFFPVFKYKFKAVIAQKSKPKRIL</sequence>
<keyword evidence="1" id="KW-0472">Membrane</keyword>
<name>A0ABY7FRM8_MYAAR</name>
<keyword evidence="1" id="KW-0812">Transmembrane</keyword>
<feature type="transmembrane region" description="Helical" evidence="1">
    <location>
        <begin position="97"/>
        <end position="118"/>
    </location>
</feature>
<evidence type="ECO:0000313" key="3">
    <source>
        <dbReference type="Proteomes" id="UP001164746"/>
    </source>
</evidence>
<feature type="transmembrane region" description="Helical" evidence="1">
    <location>
        <begin position="35"/>
        <end position="60"/>
    </location>
</feature>
<protein>
    <submittedName>
        <fullName evidence="2">Uncharacterized protein</fullName>
    </submittedName>
</protein>
<organism evidence="2 3">
    <name type="scientific">Mya arenaria</name>
    <name type="common">Soft-shell clam</name>
    <dbReference type="NCBI Taxonomy" id="6604"/>
    <lineage>
        <taxon>Eukaryota</taxon>
        <taxon>Metazoa</taxon>
        <taxon>Spiralia</taxon>
        <taxon>Lophotrochozoa</taxon>
        <taxon>Mollusca</taxon>
        <taxon>Bivalvia</taxon>
        <taxon>Autobranchia</taxon>
        <taxon>Heteroconchia</taxon>
        <taxon>Euheterodonta</taxon>
        <taxon>Imparidentia</taxon>
        <taxon>Neoheterodontei</taxon>
        <taxon>Myida</taxon>
        <taxon>Myoidea</taxon>
        <taxon>Myidae</taxon>
        <taxon>Mya</taxon>
    </lineage>
</organism>
<proteinExistence type="predicted"/>
<feature type="transmembrane region" description="Helical" evidence="1">
    <location>
        <begin position="72"/>
        <end position="91"/>
    </location>
</feature>
<accession>A0ABY7FRM8</accession>
<keyword evidence="3" id="KW-1185">Reference proteome</keyword>
<keyword evidence="1" id="KW-1133">Transmembrane helix</keyword>
<evidence type="ECO:0000256" key="1">
    <source>
        <dbReference type="SAM" id="Phobius"/>
    </source>
</evidence>
<dbReference type="EMBL" id="CP111024">
    <property type="protein sequence ID" value="WAR23682.1"/>
    <property type="molecule type" value="Genomic_DNA"/>
</dbReference>
<evidence type="ECO:0000313" key="2">
    <source>
        <dbReference type="EMBL" id="WAR23682.1"/>
    </source>
</evidence>